<dbReference type="InterPro" id="IPR007219">
    <property type="entry name" value="XnlR_reg_dom"/>
</dbReference>
<keyword evidence="2" id="KW-0479">Metal-binding</keyword>
<organism evidence="8 9">
    <name type="scientific">Clonostachys chloroleuca</name>
    <dbReference type="NCBI Taxonomy" id="1926264"/>
    <lineage>
        <taxon>Eukaryota</taxon>
        <taxon>Fungi</taxon>
        <taxon>Dikarya</taxon>
        <taxon>Ascomycota</taxon>
        <taxon>Pezizomycotina</taxon>
        <taxon>Sordariomycetes</taxon>
        <taxon>Hypocreomycetidae</taxon>
        <taxon>Hypocreales</taxon>
        <taxon>Bionectriaceae</taxon>
        <taxon>Clonostachys</taxon>
    </lineage>
</organism>
<dbReference type="GO" id="GO:0000981">
    <property type="term" value="F:DNA-binding transcription factor activity, RNA polymerase II-specific"/>
    <property type="evidence" value="ECO:0007669"/>
    <property type="project" value="InterPro"/>
</dbReference>
<dbReference type="Gene3D" id="4.10.240.10">
    <property type="entry name" value="Zn(2)-C6 fungal-type DNA-binding domain"/>
    <property type="match status" value="1"/>
</dbReference>
<keyword evidence="9" id="KW-1185">Reference proteome</keyword>
<dbReference type="InterPro" id="IPR036864">
    <property type="entry name" value="Zn2-C6_fun-type_DNA-bd_sf"/>
</dbReference>
<dbReference type="InterPro" id="IPR001138">
    <property type="entry name" value="Zn2Cys6_DnaBD"/>
</dbReference>
<evidence type="ECO:0000256" key="1">
    <source>
        <dbReference type="ARBA" id="ARBA00004123"/>
    </source>
</evidence>
<keyword evidence="3" id="KW-0805">Transcription regulation</keyword>
<comment type="caution">
    <text evidence="8">The sequence shown here is derived from an EMBL/GenBank/DDBJ whole genome shotgun (WGS) entry which is preliminary data.</text>
</comment>
<keyword evidence="4" id="KW-0238">DNA-binding</keyword>
<keyword evidence="6" id="KW-0539">Nucleus</keyword>
<dbReference type="GO" id="GO:0005634">
    <property type="term" value="C:nucleus"/>
    <property type="evidence" value="ECO:0007669"/>
    <property type="project" value="UniProtKB-SubCell"/>
</dbReference>
<dbReference type="GO" id="GO:0006351">
    <property type="term" value="P:DNA-templated transcription"/>
    <property type="evidence" value="ECO:0007669"/>
    <property type="project" value="InterPro"/>
</dbReference>
<dbReference type="GO" id="GO:0003677">
    <property type="term" value="F:DNA binding"/>
    <property type="evidence" value="ECO:0007669"/>
    <property type="project" value="UniProtKB-KW"/>
</dbReference>
<evidence type="ECO:0000256" key="6">
    <source>
        <dbReference type="ARBA" id="ARBA00023242"/>
    </source>
</evidence>
<dbReference type="AlphaFoldDB" id="A0AA35LUU6"/>
<evidence type="ECO:0000256" key="2">
    <source>
        <dbReference type="ARBA" id="ARBA00022723"/>
    </source>
</evidence>
<dbReference type="Pfam" id="PF04082">
    <property type="entry name" value="Fungal_trans"/>
    <property type="match status" value="1"/>
</dbReference>
<evidence type="ECO:0000256" key="3">
    <source>
        <dbReference type="ARBA" id="ARBA00023015"/>
    </source>
</evidence>
<protein>
    <recommendedName>
        <fullName evidence="7">Zn(2)-C6 fungal-type domain-containing protein</fullName>
    </recommendedName>
</protein>
<dbReference type="EMBL" id="CABFNP030000696">
    <property type="protein sequence ID" value="CAI6079241.1"/>
    <property type="molecule type" value="Genomic_DNA"/>
</dbReference>
<evidence type="ECO:0000313" key="9">
    <source>
        <dbReference type="Proteomes" id="UP001160390"/>
    </source>
</evidence>
<evidence type="ECO:0000256" key="4">
    <source>
        <dbReference type="ARBA" id="ARBA00023125"/>
    </source>
</evidence>
<evidence type="ECO:0000256" key="5">
    <source>
        <dbReference type="ARBA" id="ARBA00023163"/>
    </source>
</evidence>
<feature type="domain" description="Zn(2)-C6 fungal-type" evidence="7">
    <location>
        <begin position="10"/>
        <end position="38"/>
    </location>
</feature>
<sequence length="527" mass="59597">MSTLQRPSRPCKECQRRKLRCDAQQPKCGLCQRARVPCEASPAGKRGPKRGHLNALRDRLLQLEETLQNRLDSEQHPQEHAQVLHYNPDSVDASQSADFLSADVGYGDPLPQAFMLPGPSMAGDADPLGLGPCSFPDPAASLPQIDRGTHAELDQFYFDRVHPSFPILHKRRYLNWSKSTAKSRSQTCLQQVMWILAILLSTQYRDLINPLYSRVRQDIDLIIIDTGPCQLELVQAWTLLTVCELMRALYGQAWASAGRMFRLLQGLRYHEIDSPRKDPVALEGMIDPIRTEEKRRVFWMAFLIDHLLSIRNRWPAVTEPPSPDTCSFNECIIIATLSGRGLLCDVHGAISEAYGGSEQIHIDHNEWLNLVLATRNQALRQRNDPDRLGSFAQILGQVTEILFCKSLMTMNKNSSNESCTQEYHCRVLRAAETIVLFTADLTELHFSMVHPLMFIPLFVTAEFLYENRALGDGAFLMQLRSLVGVFGQLTNINDHERSYLDLLSRSCISSSRGVLEQSAQQREDQLG</sequence>
<dbReference type="SMART" id="SM00066">
    <property type="entry name" value="GAL4"/>
    <property type="match status" value="1"/>
</dbReference>
<keyword evidence="5" id="KW-0804">Transcription</keyword>
<dbReference type="SUPFAM" id="SSF57701">
    <property type="entry name" value="Zn2/Cys6 DNA-binding domain"/>
    <property type="match status" value="1"/>
</dbReference>
<accession>A0AA35LUU6</accession>
<dbReference type="Pfam" id="PF00172">
    <property type="entry name" value="Zn_clus"/>
    <property type="match status" value="1"/>
</dbReference>
<dbReference type="GO" id="GO:0008270">
    <property type="term" value="F:zinc ion binding"/>
    <property type="evidence" value="ECO:0007669"/>
    <property type="project" value="InterPro"/>
</dbReference>
<comment type="subcellular location">
    <subcellularLocation>
        <location evidence="1">Nucleus</location>
    </subcellularLocation>
</comment>
<dbReference type="PANTHER" id="PTHR47338:SF3">
    <property type="entry name" value="C6 FINGER DOMAIN TRANSCRIPTION FACTOR DBAA-RELATED"/>
    <property type="match status" value="1"/>
</dbReference>
<evidence type="ECO:0000313" key="8">
    <source>
        <dbReference type="EMBL" id="CAI6079241.1"/>
    </source>
</evidence>
<name>A0AA35LUU6_9HYPO</name>
<dbReference type="InterPro" id="IPR050815">
    <property type="entry name" value="TF_fung"/>
</dbReference>
<reference evidence="8" key="1">
    <citation type="submission" date="2023-01" db="EMBL/GenBank/DDBJ databases">
        <authorList>
            <person name="Piombo E."/>
        </authorList>
    </citation>
    <scope>NUCLEOTIDE SEQUENCE</scope>
</reference>
<dbReference type="Proteomes" id="UP001160390">
    <property type="component" value="Unassembled WGS sequence"/>
</dbReference>
<dbReference type="PANTHER" id="PTHR47338">
    <property type="entry name" value="ZN(II)2CYS6 TRANSCRIPTION FACTOR (EUROFUNG)-RELATED"/>
    <property type="match status" value="1"/>
</dbReference>
<dbReference type="PROSITE" id="PS50048">
    <property type="entry name" value="ZN2_CY6_FUNGAL_2"/>
    <property type="match status" value="1"/>
</dbReference>
<evidence type="ECO:0000259" key="7">
    <source>
        <dbReference type="PROSITE" id="PS50048"/>
    </source>
</evidence>
<dbReference type="CDD" id="cd00067">
    <property type="entry name" value="GAL4"/>
    <property type="match status" value="1"/>
</dbReference>
<proteinExistence type="predicted"/>
<gene>
    <name evidence="8" type="ORF">CCHLO57077_00017937</name>
</gene>
<dbReference type="CDD" id="cd12148">
    <property type="entry name" value="fungal_TF_MHR"/>
    <property type="match status" value="1"/>
</dbReference>